<dbReference type="InterPro" id="IPR043148">
    <property type="entry name" value="TagF_C"/>
</dbReference>
<organism evidence="15 16">
    <name type="scientific">Tractidigestivibacter scatoligenes</name>
    <name type="common">Olsenella scatoligenes</name>
    <dbReference type="NCBI Taxonomy" id="1299998"/>
    <lineage>
        <taxon>Bacteria</taxon>
        <taxon>Bacillati</taxon>
        <taxon>Actinomycetota</taxon>
        <taxon>Coriobacteriia</taxon>
        <taxon>Coriobacteriales</taxon>
        <taxon>Atopobiaceae</taxon>
        <taxon>Tractidigestivibacter</taxon>
    </lineage>
</organism>
<accession>A0A100YUP7</accession>
<evidence type="ECO:0000256" key="5">
    <source>
        <dbReference type="ARBA" id="ARBA00022989"/>
    </source>
</evidence>
<evidence type="ECO:0000256" key="2">
    <source>
        <dbReference type="ARBA" id="ARBA00010527"/>
    </source>
</evidence>
<dbReference type="PANTHER" id="PTHR12428:SF65">
    <property type="entry name" value="CYTOCHROME C OXIDASE ASSEMBLY PROTEIN COX18, MITOCHONDRIAL"/>
    <property type="match status" value="1"/>
</dbReference>
<sequence>MFEALASFFSLIVQPAYDLTGSWWAAIFLFTLFSKVILMPLSVWCQKNSIVMVQLMPELFRIKCRYYGDRETIEEKQNELYHEKHYHALLSLIPLAIQVIILFGLVDVIHSITDSGAPGTEFLGLVPIESGGASLIMPLLAGLSAVIMGWASNHINPLQREQSRAEKNMTNGLSIALSLFLGFYVVCGMAFYWVCSNLLSIAVQALCNVIVKPRDYIDYEDLNKARDEFNAIEEATKGDRKWYQPDPLARRAKADYKRFFKVDGKHLVFYSESSGFYKYFQGAIEWLLNNSDVRIHYLTSDPDDQVFDIAKREPRLIPYFLDQKRLITLMMKMDADVVVSSLGALDVYYIKRSYVRKDIEYIYMCHHMTSMHLTSTKEEYDNFDTVMCVGPHQRRELRRMEEVYHTPRKKLPKIGYDLLDREIADYEAMPKVAHEKPVILIAPSWNQDNILDTCIDDMLGRLLGHGYRVIVRPHPEYVKRYRPRWDALVERYAKVPKDELVFEGDFSGHSSILESDVLVTDWSSIAEEFSFTTLKPSLFIDTPMKVTNPDWEQVGIEPTDISLRNQIGRSLDPADLSELEGVIDDMVSNPASWHDRIRQIRDSFIYNLGHGGEAAGEYILREVLAKQEGKDITAAGAMAENGGVRDGR</sequence>
<feature type="transmembrane region" description="Helical" evidence="13">
    <location>
        <begin position="86"/>
        <end position="112"/>
    </location>
</feature>
<evidence type="ECO:0000256" key="8">
    <source>
        <dbReference type="ARBA" id="ARBA00026028"/>
    </source>
</evidence>
<evidence type="ECO:0000256" key="12">
    <source>
        <dbReference type="RuleBase" id="RU003945"/>
    </source>
</evidence>
<evidence type="ECO:0000259" key="14">
    <source>
        <dbReference type="Pfam" id="PF02096"/>
    </source>
</evidence>
<evidence type="ECO:0000256" key="1">
    <source>
        <dbReference type="ARBA" id="ARBA00004141"/>
    </source>
</evidence>
<evidence type="ECO:0000256" key="3">
    <source>
        <dbReference type="ARBA" id="ARBA00015325"/>
    </source>
</evidence>
<comment type="subcellular location">
    <subcellularLocation>
        <location evidence="1 12">Membrane</location>
        <topology evidence="1 12">Multi-pass membrane protein</topology>
    </subcellularLocation>
</comment>
<keyword evidence="5 13" id="KW-1133">Transmembrane helix</keyword>
<dbReference type="Proteomes" id="UP000054078">
    <property type="component" value="Unassembled WGS sequence"/>
</dbReference>
<comment type="function">
    <text evidence="7">Required for the insertion and/or proper folding and/or complex formation of integral membrane proteins into the membrane. Involved in integration of membrane proteins that insert both dependently and independently of the Sec translocase complex, as well as at least some lipoproteins. Aids folding of multispanning membrane proteins.</text>
</comment>
<comment type="caution">
    <text evidence="15">The sequence shown here is derived from an EMBL/GenBank/DDBJ whole genome shotgun (WGS) entry which is preliminary data.</text>
</comment>
<evidence type="ECO:0000256" key="7">
    <source>
        <dbReference type="ARBA" id="ARBA00025034"/>
    </source>
</evidence>
<feature type="domain" description="Membrane insertase YidC/Oxa/ALB C-terminal" evidence="14">
    <location>
        <begin position="23"/>
        <end position="208"/>
    </location>
</feature>
<dbReference type="AlphaFoldDB" id="A0A100YUP7"/>
<dbReference type="InterPro" id="IPR028055">
    <property type="entry name" value="YidC/Oxa/ALB_C"/>
</dbReference>
<dbReference type="RefSeq" id="WP_059054961.1">
    <property type="nucleotide sequence ID" value="NZ_LOJF01000010.1"/>
</dbReference>
<dbReference type="STRING" id="1299998.AUL39_07355"/>
<evidence type="ECO:0000256" key="11">
    <source>
        <dbReference type="ARBA" id="ARBA00033342"/>
    </source>
</evidence>
<feature type="transmembrane region" description="Helical" evidence="13">
    <location>
        <begin position="132"/>
        <end position="151"/>
    </location>
</feature>
<keyword evidence="4 12" id="KW-0812">Transmembrane</keyword>
<name>A0A100YUP7_TRASO</name>
<dbReference type="Pfam" id="PF04464">
    <property type="entry name" value="Glyphos_transf"/>
    <property type="match status" value="1"/>
</dbReference>
<dbReference type="OrthoDB" id="9780552at2"/>
<feature type="transmembrane region" description="Helical" evidence="13">
    <location>
        <begin position="172"/>
        <end position="194"/>
    </location>
</feature>
<dbReference type="GO" id="GO:0005886">
    <property type="term" value="C:plasma membrane"/>
    <property type="evidence" value="ECO:0007669"/>
    <property type="project" value="TreeGrafter"/>
</dbReference>
<comment type="similarity">
    <text evidence="2">Belongs to the OXA1/ALB3/YidC family. Type 1 subfamily.</text>
</comment>
<dbReference type="Pfam" id="PF02096">
    <property type="entry name" value="60KD_IMP"/>
    <property type="match status" value="1"/>
</dbReference>
<evidence type="ECO:0000256" key="13">
    <source>
        <dbReference type="SAM" id="Phobius"/>
    </source>
</evidence>
<dbReference type="PANTHER" id="PTHR12428">
    <property type="entry name" value="OXA1"/>
    <property type="match status" value="1"/>
</dbReference>
<reference evidence="15 16" key="1">
    <citation type="submission" date="2015-12" db="EMBL/GenBank/DDBJ databases">
        <title>Draft Genome Sequence of Olsenella scatoligenes SK9K4T; a Producer of 3-Methylindole- (skatole) and 4-Methylphenol- (p-cresol) Isolated from Pig Feces.</title>
        <authorList>
            <person name="Li X."/>
            <person name="Borg B."/>
            <person name="Canibe N."/>
        </authorList>
    </citation>
    <scope>NUCLEOTIDE SEQUENCE [LARGE SCALE GENOMIC DNA]</scope>
    <source>
        <strain evidence="15 16">SK9K4</strain>
    </source>
</reference>
<evidence type="ECO:0000256" key="4">
    <source>
        <dbReference type="ARBA" id="ARBA00022692"/>
    </source>
</evidence>
<dbReference type="GO" id="GO:0047355">
    <property type="term" value="F:CDP-glycerol glycerophosphotransferase activity"/>
    <property type="evidence" value="ECO:0007669"/>
    <property type="project" value="InterPro"/>
</dbReference>
<dbReference type="InterPro" id="IPR001708">
    <property type="entry name" value="YidC/ALB3/OXA1/COX18"/>
</dbReference>
<feature type="transmembrane region" description="Helical" evidence="13">
    <location>
        <begin position="25"/>
        <end position="45"/>
    </location>
</feature>
<evidence type="ECO:0000256" key="6">
    <source>
        <dbReference type="ARBA" id="ARBA00023136"/>
    </source>
</evidence>
<dbReference type="Gene3D" id="3.40.50.12580">
    <property type="match status" value="1"/>
</dbReference>
<evidence type="ECO:0000256" key="10">
    <source>
        <dbReference type="ARBA" id="ARBA00033245"/>
    </source>
</evidence>
<gene>
    <name evidence="15" type="ORF">AUL39_07355</name>
</gene>
<evidence type="ECO:0000313" key="15">
    <source>
        <dbReference type="EMBL" id="KUH58030.1"/>
    </source>
</evidence>
<keyword evidence="6 13" id="KW-0472">Membrane</keyword>
<dbReference type="EMBL" id="LOJF01000010">
    <property type="protein sequence ID" value="KUH58030.1"/>
    <property type="molecule type" value="Genomic_DNA"/>
</dbReference>
<evidence type="ECO:0000256" key="9">
    <source>
        <dbReference type="ARBA" id="ARBA00031538"/>
    </source>
</evidence>
<evidence type="ECO:0000313" key="16">
    <source>
        <dbReference type="Proteomes" id="UP000054078"/>
    </source>
</evidence>
<dbReference type="GO" id="GO:0032977">
    <property type="term" value="F:membrane insertase activity"/>
    <property type="evidence" value="ECO:0007669"/>
    <property type="project" value="InterPro"/>
</dbReference>
<keyword evidence="16" id="KW-1185">Reference proteome</keyword>
<proteinExistence type="inferred from homology"/>
<comment type="subunit">
    <text evidence="8">Interacts with the Sec translocase complex via SecD. Specifically interacts with transmembrane segments of nascent integral membrane proteins during membrane integration.</text>
</comment>
<protein>
    <recommendedName>
        <fullName evidence="3">Membrane protein insertase YidC</fullName>
    </recommendedName>
    <alternativeName>
        <fullName evidence="11">Foldase YidC</fullName>
    </alternativeName>
    <alternativeName>
        <fullName evidence="10">Membrane integrase YidC</fullName>
    </alternativeName>
    <alternativeName>
        <fullName evidence="9">Membrane protein YidC</fullName>
    </alternativeName>
</protein>
<dbReference type="InterPro" id="IPR007554">
    <property type="entry name" value="Glycerophosphate_synth"/>
</dbReference>
<dbReference type="GO" id="GO:0051205">
    <property type="term" value="P:protein insertion into membrane"/>
    <property type="evidence" value="ECO:0007669"/>
    <property type="project" value="TreeGrafter"/>
</dbReference>